<gene>
    <name evidence="1" type="ORF">GCM10023091_16760</name>
</gene>
<proteinExistence type="predicted"/>
<sequence length="80" mass="8634">MFYSFVMCADPQHYNLLLEGQAEAAIPRTDLTGDWLEAAVTCSGERSATGKVIAGFVRYPVEGTGTAASFMRKRGTGGWI</sequence>
<evidence type="ECO:0000313" key="2">
    <source>
        <dbReference type="Proteomes" id="UP001501508"/>
    </source>
</evidence>
<reference evidence="2" key="1">
    <citation type="journal article" date="2019" name="Int. J. Syst. Evol. Microbiol.">
        <title>The Global Catalogue of Microorganisms (GCM) 10K type strain sequencing project: providing services to taxonomists for standard genome sequencing and annotation.</title>
        <authorList>
            <consortium name="The Broad Institute Genomics Platform"/>
            <consortium name="The Broad Institute Genome Sequencing Center for Infectious Disease"/>
            <person name="Wu L."/>
            <person name="Ma J."/>
        </authorList>
    </citation>
    <scope>NUCLEOTIDE SEQUENCE [LARGE SCALE GENOMIC DNA]</scope>
    <source>
        <strain evidence="2">JCM 31920</strain>
    </source>
</reference>
<keyword evidence="2" id="KW-1185">Reference proteome</keyword>
<evidence type="ECO:0000313" key="1">
    <source>
        <dbReference type="EMBL" id="GAA4437489.1"/>
    </source>
</evidence>
<organism evidence="1 2">
    <name type="scientific">Ravibacter arvi</name>
    <dbReference type="NCBI Taxonomy" id="2051041"/>
    <lineage>
        <taxon>Bacteria</taxon>
        <taxon>Pseudomonadati</taxon>
        <taxon>Bacteroidota</taxon>
        <taxon>Cytophagia</taxon>
        <taxon>Cytophagales</taxon>
        <taxon>Spirosomataceae</taxon>
        <taxon>Ravibacter</taxon>
    </lineage>
</organism>
<accession>A0ABP8LUS2</accession>
<comment type="caution">
    <text evidence="1">The sequence shown here is derived from an EMBL/GenBank/DDBJ whole genome shotgun (WGS) entry which is preliminary data.</text>
</comment>
<dbReference type="Proteomes" id="UP001501508">
    <property type="component" value="Unassembled WGS sequence"/>
</dbReference>
<protein>
    <submittedName>
        <fullName evidence="1">Uncharacterized protein</fullName>
    </submittedName>
</protein>
<dbReference type="EMBL" id="BAABEY010000018">
    <property type="protein sequence ID" value="GAA4437489.1"/>
    <property type="molecule type" value="Genomic_DNA"/>
</dbReference>
<name>A0ABP8LUS2_9BACT</name>